<dbReference type="AlphaFoldDB" id="Q6Z8K3"/>
<reference evidence="3" key="1">
    <citation type="journal article" date="2005" name="Nature">
        <title>The map-based sequence of the rice genome.</title>
        <authorList>
            <consortium name="International rice genome sequencing project (IRGSP)"/>
            <person name="Matsumoto T."/>
            <person name="Wu J."/>
            <person name="Kanamori H."/>
            <person name="Katayose Y."/>
            <person name="Fujisawa M."/>
            <person name="Namiki N."/>
            <person name="Mizuno H."/>
            <person name="Yamamoto K."/>
            <person name="Antonio B.A."/>
            <person name="Baba T."/>
            <person name="Sakata K."/>
            <person name="Nagamura Y."/>
            <person name="Aoki H."/>
            <person name="Arikawa K."/>
            <person name="Arita K."/>
            <person name="Bito T."/>
            <person name="Chiden Y."/>
            <person name="Fujitsuka N."/>
            <person name="Fukunaka R."/>
            <person name="Hamada M."/>
            <person name="Harada C."/>
            <person name="Hayashi A."/>
            <person name="Hijishita S."/>
            <person name="Honda M."/>
            <person name="Hosokawa S."/>
            <person name="Ichikawa Y."/>
            <person name="Idonuma A."/>
            <person name="Iijima M."/>
            <person name="Ikeda M."/>
            <person name="Ikeno M."/>
            <person name="Ito K."/>
            <person name="Ito S."/>
            <person name="Ito T."/>
            <person name="Ito Y."/>
            <person name="Ito Y."/>
            <person name="Iwabuchi A."/>
            <person name="Kamiya K."/>
            <person name="Karasawa W."/>
            <person name="Kurita K."/>
            <person name="Katagiri S."/>
            <person name="Kikuta A."/>
            <person name="Kobayashi H."/>
            <person name="Kobayashi N."/>
            <person name="Machita K."/>
            <person name="Maehara T."/>
            <person name="Masukawa M."/>
            <person name="Mizubayashi T."/>
            <person name="Mukai Y."/>
            <person name="Nagasaki H."/>
            <person name="Nagata Y."/>
            <person name="Naito S."/>
            <person name="Nakashima M."/>
            <person name="Nakama Y."/>
            <person name="Nakamichi Y."/>
            <person name="Nakamura M."/>
            <person name="Meguro A."/>
            <person name="Negishi M."/>
            <person name="Ohta I."/>
            <person name="Ohta T."/>
            <person name="Okamoto M."/>
            <person name="Ono N."/>
            <person name="Saji S."/>
            <person name="Sakaguchi M."/>
            <person name="Sakai K."/>
            <person name="Shibata M."/>
            <person name="Shimokawa T."/>
            <person name="Song J."/>
            <person name="Takazaki Y."/>
            <person name="Terasawa K."/>
            <person name="Tsugane M."/>
            <person name="Tsuji K."/>
            <person name="Ueda S."/>
            <person name="Waki K."/>
            <person name="Yamagata H."/>
            <person name="Yamamoto M."/>
            <person name="Yamamoto S."/>
            <person name="Yamane H."/>
            <person name="Yoshiki S."/>
            <person name="Yoshihara R."/>
            <person name="Yukawa K."/>
            <person name="Zhong H."/>
            <person name="Yano M."/>
            <person name="Yuan Q."/>
            <person name="Ouyang S."/>
            <person name="Liu J."/>
            <person name="Jones K.M."/>
            <person name="Gansberger K."/>
            <person name="Moffat K."/>
            <person name="Hill J."/>
            <person name="Bera J."/>
            <person name="Fadrosh D."/>
            <person name="Jin S."/>
            <person name="Johri S."/>
            <person name="Kim M."/>
            <person name="Overton L."/>
            <person name="Reardon M."/>
            <person name="Tsitrin T."/>
            <person name="Vuong H."/>
            <person name="Weaver B."/>
            <person name="Ciecko A."/>
            <person name="Tallon L."/>
            <person name="Jackson J."/>
            <person name="Pai G."/>
            <person name="Aken S.V."/>
            <person name="Utterback T."/>
            <person name="Reidmuller S."/>
            <person name="Feldblyum T."/>
            <person name="Hsiao J."/>
            <person name="Zismann V."/>
            <person name="Iobst S."/>
            <person name="de Vazeille A.R."/>
            <person name="Buell C.R."/>
            <person name="Ying K."/>
            <person name="Li Y."/>
            <person name="Lu T."/>
            <person name="Huang Y."/>
            <person name="Zhao Q."/>
            <person name="Feng Q."/>
            <person name="Zhang L."/>
            <person name="Zhu J."/>
            <person name="Weng Q."/>
            <person name="Mu J."/>
            <person name="Lu Y."/>
            <person name="Fan D."/>
            <person name="Liu Y."/>
            <person name="Guan J."/>
            <person name="Zhang Y."/>
            <person name="Yu S."/>
            <person name="Liu X."/>
            <person name="Zhang Y."/>
            <person name="Hong G."/>
            <person name="Han B."/>
            <person name="Choisne N."/>
            <person name="Demange N."/>
            <person name="Orjeda G."/>
            <person name="Samain S."/>
            <person name="Cattolico L."/>
            <person name="Pelletier E."/>
            <person name="Couloux A."/>
            <person name="Segurens B."/>
            <person name="Wincker P."/>
            <person name="D'Hont A."/>
            <person name="Scarpelli C."/>
            <person name="Weissenbach J."/>
            <person name="Salanoubat M."/>
            <person name="Quetier F."/>
            <person name="Yu Y."/>
            <person name="Kim H.R."/>
            <person name="Rambo T."/>
            <person name="Currie J."/>
            <person name="Collura K."/>
            <person name="Luo M."/>
            <person name="Yang T."/>
            <person name="Ammiraju J.S.S."/>
            <person name="Engler F."/>
            <person name="Soderlund C."/>
            <person name="Wing R.A."/>
            <person name="Palmer L.E."/>
            <person name="de la Bastide M."/>
            <person name="Spiegel L."/>
            <person name="Nascimento L."/>
            <person name="Zutavern T."/>
            <person name="O'Shaughnessy A."/>
            <person name="Dike S."/>
            <person name="Dedhia N."/>
            <person name="Preston R."/>
            <person name="Balija V."/>
            <person name="McCombie W.R."/>
            <person name="Chow T."/>
            <person name="Chen H."/>
            <person name="Chung M."/>
            <person name="Chen C."/>
            <person name="Shaw J."/>
            <person name="Wu H."/>
            <person name="Hsiao K."/>
            <person name="Chao Y."/>
            <person name="Chu M."/>
            <person name="Cheng C."/>
            <person name="Hour A."/>
            <person name="Lee P."/>
            <person name="Lin S."/>
            <person name="Lin Y."/>
            <person name="Liou J."/>
            <person name="Liu S."/>
            <person name="Hsing Y."/>
            <person name="Raghuvanshi S."/>
            <person name="Mohanty A."/>
            <person name="Bharti A.K."/>
            <person name="Gaur A."/>
            <person name="Gupta V."/>
            <person name="Kumar D."/>
            <person name="Ravi V."/>
            <person name="Vij S."/>
            <person name="Kapur A."/>
            <person name="Khurana P."/>
            <person name="Khurana P."/>
            <person name="Khurana J.P."/>
            <person name="Tyagi A.K."/>
            <person name="Gaikwad K."/>
            <person name="Singh A."/>
            <person name="Dalal V."/>
            <person name="Srivastava S."/>
            <person name="Dixit A."/>
            <person name="Pal A.K."/>
            <person name="Ghazi I.A."/>
            <person name="Yadav M."/>
            <person name="Pandit A."/>
            <person name="Bhargava A."/>
            <person name="Sureshbabu K."/>
            <person name="Batra K."/>
            <person name="Sharma T.R."/>
            <person name="Mohapatra T."/>
            <person name="Singh N.K."/>
            <person name="Messing J."/>
            <person name="Nelson A.B."/>
            <person name="Fuks G."/>
            <person name="Kavchok S."/>
            <person name="Keizer G."/>
            <person name="Linton E."/>
            <person name="Llaca V."/>
            <person name="Song R."/>
            <person name="Tanyolac B."/>
            <person name="Young S."/>
            <person name="Ho-Il K."/>
            <person name="Hahn J.H."/>
            <person name="Sangsakoo G."/>
            <person name="Vanavichit A."/>
            <person name="de Mattos Luiz.A.T."/>
            <person name="Zimmer P.D."/>
            <person name="Malone G."/>
            <person name="Dellagostin O."/>
            <person name="de Oliveira A.C."/>
            <person name="Bevan M."/>
            <person name="Bancroft I."/>
            <person name="Minx P."/>
            <person name="Cordum H."/>
            <person name="Wilson R."/>
            <person name="Cheng Z."/>
            <person name="Jin W."/>
            <person name="Jiang J."/>
            <person name="Leong S.A."/>
            <person name="Iwama H."/>
            <person name="Gojobori T."/>
            <person name="Itoh T."/>
            <person name="Niimura Y."/>
            <person name="Fujii Y."/>
            <person name="Habara T."/>
            <person name="Sakai H."/>
            <person name="Sato Y."/>
            <person name="Wilson G."/>
            <person name="Kumar K."/>
            <person name="McCouch S."/>
            <person name="Juretic N."/>
            <person name="Hoen D."/>
            <person name="Wright S."/>
            <person name="Bruskiewich R."/>
            <person name="Bureau T."/>
            <person name="Miyao A."/>
            <person name="Hirochika H."/>
            <person name="Nishikawa T."/>
            <person name="Kadowaki K."/>
            <person name="Sugiura M."/>
            <person name="Burr B."/>
            <person name="Sasaki T."/>
        </authorList>
    </citation>
    <scope>NUCLEOTIDE SEQUENCE [LARGE SCALE GENOMIC DNA]</scope>
    <source>
        <strain evidence="3">cv. Nipponbare</strain>
    </source>
</reference>
<reference evidence="3" key="2">
    <citation type="journal article" date="2008" name="Nucleic Acids Res.">
        <title>The rice annotation project database (RAP-DB): 2008 update.</title>
        <authorList>
            <consortium name="The rice annotation project (RAP)"/>
        </authorList>
    </citation>
    <scope>GENOME REANNOTATION</scope>
    <source>
        <strain evidence="3">cv. Nipponbare</strain>
    </source>
</reference>
<name>Q6Z8K3_ORYSJ</name>
<protein>
    <submittedName>
        <fullName evidence="2">Uncharacterized protein</fullName>
    </submittedName>
</protein>
<dbReference type="Proteomes" id="UP000000763">
    <property type="component" value="Chromosome 2"/>
</dbReference>
<sequence length="124" mass="13492">MAAQTTVTTVAASCSHSTPPASRSLPDRVRLRAVGRSWRAVAATRSLAVDNLAPRLLPAIFLCVISGGGRWSQGQSCHFEKFPAFFDSDIIKYSLVSYSQLHNFCSVHLPCLVFAVSPSQLHVF</sequence>
<evidence type="ECO:0000313" key="2">
    <source>
        <dbReference type="EMBL" id="BAD15640.1"/>
    </source>
</evidence>
<organism evidence="2 3">
    <name type="scientific">Oryza sativa subsp. japonica</name>
    <name type="common">Rice</name>
    <dbReference type="NCBI Taxonomy" id="39947"/>
    <lineage>
        <taxon>Eukaryota</taxon>
        <taxon>Viridiplantae</taxon>
        <taxon>Streptophyta</taxon>
        <taxon>Embryophyta</taxon>
        <taxon>Tracheophyta</taxon>
        <taxon>Spermatophyta</taxon>
        <taxon>Magnoliopsida</taxon>
        <taxon>Liliopsida</taxon>
        <taxon>Poales</taxon>
        <taxon>Poaceae</taxon>
        <taxon>BOP clade</taxon>
        <taxon>Oryzoideae</taxon>
        <taxon>Oryzeae</taxon>
        <taxon>Oryzinae</taxon>
        <taxon>Oryza</taxon>
        <taxon>Oryza sativa</taxon>
    </lineage>
</organism>
<proteinExistence type="predicted"/>
<accession>Q6Z8K3</accession>
<evidence type="ECO:0000313" key="3">
    <source>
        <dbReference type="Proteomes" id="UP000000763"/>
    </source>
</evidence>
<feature type="region of interest" description="Disordered" evidence="1">
    <location>
        <begin position="1"/>
        <end position="23"/>
    </location>
</feature>
<feature type="compositionally biased region" description="Low complexity" evidence="1">
    <location>
        <begin position="1"/>
        <end position="12"/>
    </location>
</feature>
<evidence type="ECO:0000256" key="1">
    <source>
        <dbReference type="SAM" id="MobiDB-lite"/>
    </source>
</evidence>
<gene>
    <name evidence="2" type="primary">P0431B06.18</name>
</gene>
<dbReference type="EMBL" id="AP004774">
    <property type="protein sequence ID" value="BAD15640.1"/>
    <property type="molecule type" value="Genomic_DNA"/>
</dbReference>